<evidence type="ECO:0000256" key="4">
    <source>
        <dbReference type="RuleBase" id="RU362121"/>
    </source>
</evidence>
<accession>A0A2T9XZF5</accession>
<dbReference type="SUPFAM" id="SSF55856">
    <property type="entry name" value="Cytochrome b5-like heme/steroid binding domain"/>
    <property type="match status" value="1"/>
</dbReference>
<dbReference type="GO" id="GO:0004128">
    <property type="term" value="F:cytochrome-b5 reductase activity, acting on NAD(P)H"/>
    <property type="evidence" value="ECO:0007669"/>
    <property type="project" value="TreeGrafter"/>
</dbReference>
<dbReference type="OrthoDB" id="432299at2759"/>
<dbReference type="FunFam" id="3.10.120.10:FF:000001">
    <property type="entry name" value="Cytochrome b5 reductase 4"/>
    <property type="match status" value="1"/>
</dbReference>
<dbReference type="PROSITE" id="PS50255">
    <property type="entry name" value="CYTOCHROME_B5_2"/>
    <property type="match status" value="1"/>
</dbReference>
<evidence type="ECO:0000313" key="7">
    <source>
        <dbReference type="Proteomes" id="UP000245609"/>
    </source>
</evidence>
<feature type="domain" description="Cytochrome b5 heme-binding" evidence="5">
    <location>
        <begin position="45"/>
        <end position="121"/>
    </location>
</feature>
<dbReference type="GO" id="GO:0046872">
    <property type="term" value="F:metal ion binding"/>
    <property type="evidence" value="ECO:0007669"/>
    <property type="project" value="UniProtKB-UniRule"/>
</dbReference>
<dbReference type="InterPro" id="IPR001199">
    <property type="entry name" value="Cyt_B5-like_heme/steroid-bd"/>
</dbReference>
<evidence type="ECO:0000259" key="5">
    <source>
        <dbReference type="PROSITE" id="PS50255"/>
    </source>
</evidence>
<dbReference type="AlphaFoldDB" id="A0A2T9XZF5"/>
<evidence type="ECO:0000313" key="6">
    <source>
        <dbReference type="EMBL" id="PVU85450.1"/>
    </source>
</evidence>
<dbReference type="PRINTS" id="PR00363">
    <property type="entry name" value="CYTOCHROMEB5"/>
</dbReference>
<reference evidence="6 7" key="1">
    <citation type="journal article" date="2018" name="MBio">
        <title>Comparative Genomics Reveals the Core Gene Toolbox for the Fungus-Insect Symbiosis.</title>
        <authorList>
            <person name="Wang Y."/>
            <person name="Stata M."/>
            <person name="Wang W."/>
            <person name="Stajich J.E."/>
            <person name="White M.M."/>
            <person name="Moncalvo J.M."/>
        </authorList>
    </citation>
    <scope>NUCLEOTIDE SEQUENCE [LARGE SCALE GENOMIC DNA]</scope>
    <source>
        <strain evidence="6 7">SC-DP-2</strain>
    </source>
</reference>
<dbReference type="Pfam" id="PF00173">
    <property type="entry name" value="Cyt-b5"/>
    <property type="match status" value="1"/>
</dbReference>
<dbReference type="PANTHER" id="PTHR46237:SF1">
    <property type="entry name" value="CYTOCHROME B5 REDUCTASE 4"/>
    <property type="match status" value="1"/>
</dbReference>
<proteinExistence type="inferred from homology"/>
<dbReference type="PANTHER" id="PTHR46237">
    <property type="entry name" value="CYTOCHROME B5 REDUCTASE 4 FAMILY MEMBER"/>
    <property type="match status" value="1"/>
</dbReference>
<comment type="caution">
    <text evidence="6">The sequence shown here is derived from an EMBL/GenBank/DDBJ whole genome shotgun (WGS) entry which is preliminary data.</text>
</comment>
<dbReference type="GO" id="GO:0005737">
    <property type="term" value="C:cytoplasm"/>
    <property type="evidence" value="ECO:0007669"/>
    <property type="project" value="TreeGrafter"/>
</dbReference>
<evidence type="ECO:0000256" key="1">
    <source>
        <dbReference type="ARBA" id="ARBA00022617"/>
    </source>
</evidence>
<dbReference type="SMART" id="SM01117">
    <property type="entry name" value="Cyt-b5"/>
    <property type="match status" value="1"/>
</dbReference>
<keyword evidence="7" id="KW-1185">Reference proteome</keyword>
<dbReference type="EMBL" id="MBFS01003659">
    <property type="protein sequence ID" value="PVU85450.1"/>
    <property type="molecule type" value="Genomic_DNA"/>
</dbReference>
<dbReference type="STRING" id="133381.A0A2T9XZF5"/>
<dbReference type="PROSITE" id="PS00191">
    <property type="entry name" value="CYTOCHROME_B5_1"/>
    <property type="match status" value="1"/>
</dbReference>
<dbReference type="Gene3D" id="3.10.120.10">
    <property type="entry name" value="Cytochrome b5-like heme/steroid binding domain"/>
    <property type="match status" value="1"/>
</dbReference>
<dbReference type="InterPro" id="IPR051872">
    <property type="entry name" value="Cytochrome_b5/Flavoprotein_Rdt"/>
</dbReference>
<evidence type="ECO:0000256" key="3">
    <source>
        <dbReference type="ARBA" id="ARBA00023004"/>
    </source>
</evidence>
<sequence length="121" mass="13822">MPVASNKESGNRRLPRFARLKPGHSHLDWIKLTTSNVDLRGVDSIRPYSLEEVSKHNKRSDCWMIINNRIYNVTPYLPFHPGGKGELMRAAGKDGTQLFMEYHSWVNPHSMLKACLVGFLS</sequence>
<keyword evidence="1 4" id="KW-0349">Heme</keyword>
<organism evidence="6 7">
    <name type="scientific">Smittium megazygosporum</name>
    <dbReference type="NCBI Taxonomy" id="133381"/>
    <lineage>
        <taxon>Eukaryota</taxon>
        <taxon>Fungi</taxon>
        <taxon>Fungi incertae sedis</taxon>
        <taxon>Zoopagomycota</taxon>
        <taxon>Kickxellomycotina</taxon>
        <taxon>Harpellomycetes</taxon>
        <taxon>Harpellales</taxon>
        <taxon>Legeriomycetaceae</taxon>
        <taxon>Smittium</taxon>
    </lineage>
</organism>
<gene>
    <name evidence="6" type="ORF">BB560_007011</name>
</gene>
<evidence type="ECO:0000256" key="2">
    <source>
        <dbReference type="ARBA" id="ARBA00022723"/>
    </source>
</evidence>
<dbReference type="Proteomes" id="UP000245609">
    <property type="component" value="Unassembled WGS sequence"/>
</dbReference>
<dbReference type="GO" id="GO:0020037">
    <property type="term" value="F:heme binding"/>
    <property type="evidence" value="ECO:0007669"/>
    <property type="project" value="UniProtKB-UniRule"/>
</dbReference>
<dbReference type="InterPro" id="IPR036400">
    <property type="entry name" value="Cyt_B5-like_heme/steroid_sf"/>
</dbReference>
<comment type="similarity">
    <text evidence="4">Belongs to the cytochrome b5 family.</text>
</comment>
<protein>
    <recommendedName>
        <fullName evidence="5">Cytochrome b5 heme-binding domain-containing protein</fullName>
    </recommendedName>
</protein>
<dbReference type="InterPro" id="IPR018506">
    <property type="entry name" value="Cyt_B5_heme-BS"/>
</dbReference>
<keyword evidence="2 4" id="KW-0479">Metal-binding</keyword>
<name>A0A2T9XZF5_9FUNG</name>
<keyword evidence="3 4" id="KW-0408">Iron</keyword>